<dbReference type="GO" id="GO:1990189">
    <property type="term" value="F:protein N-terminal-serine acetyltransferase activity"/>
    <property type="evidence" value="ECO:0007669"/>
    <property type="project" value="TreeGrafter"/>
</dbReference>
<proteinExistence type="predicted"/>
<dbReference type="PANTHER" id="PTHR43441">
    <property type="entry name" value="RIBOSOMAL-PROTEIN-SERINE ACETYLTRANSFERASE"/>
    <property type="match status" value="1"/>
</dbReference>
<name>A0A2N9BCL5_STRCX</name>
<dbReference type="InterPro" id="IPR000182">
    <property type="entry name" value="GNAT_dom"/>
</dbReference>
<dbReference type="InterPro" id="IPR016181">
    <property type="entry name" value="Acyl_CoA_acyltransferase"/>
</dbReference>
<dbReference type="SUPFAM" id="SSF55729">
    <property type="entry name" value="Acyl-CoA N-acyltransferases (Nat)"/>
    <property type="match status" value="1"/>
</dbReference>
<dbReference type="Proteomes" id="UP000235464">
    <property type="component" value="Chromosome I"/>
</dbReference>
<feature type="region of interest" description="Disordered" evidence="1">
    <location>
        <begin position="191"/>
        <end position="229"/>
    </location>
</feature>
<evidence type="ECO:0000313" key="3">
    <source>
        <dbReference type="EMBL" id="SOR81076.1"/>
    </source>
</evidence>
<dbReference type="EC" id="2.3.1.-" evidence="3"/>
<keyword evidence="4" id="KW-1185">Reference proteome</keyword>
<evidence type="ECO:0000313" key="4">
    <source>
        <dbReference type="Proteomes" id="UP000235464"/>
    </source>
</evidence>
<dbReference type="EMBL" id="LT963352">
    <property type="protein sequence ID" value="SOR81076.1"/>
    <property type="molecule type" value="Genomic_DNA"/>
</dbReference>
<dbReference type="Pfam" id="PF13302">
    <property type="entry name" value="Acetyltransf_3"/>
    <property type="match status" value="1"/>
</dbReference>
<gene>
    <name evidence="3" type="primary">ydaF_3</name>
    <name evidence="3" type="ORF">SCNRRL3882_4529</name>
</gene>
<dbReference type="RefSeq" id="WP_010035701.1">
    <property type="nucleotide sequence ID" value="NZ_LT962942.1"/>
</dbReference>
<reference evidence="4" key="1">
    <citation type="submission" date="2017-11" db="EMBL/GenBank/DDBJ databases">
        <authorList>
            <person name="Wibberg D."/>
        </authorList>
    </citation>
    <scope>NUCLEOTIDE SEQUENCE [LARGE SCALE GENOMIC DNA]</scope>
</reference>
<evidence type="ECO:0000256" key="1">
    <source>
        <dbReference type="SAM" id="MobiDB-lite"/>
    </source>
</evidence>
<feature type="domain" description="N-acetyltransferase" evidence="2">
    <location>
        <begin position="21"/>
        <end position="189"/>
    </location>
</feature>
<dbReference type="AlphaFoldDB" id="A0A2N9BCL5"/>
<protein>
    <submittedName>
        <fullName evidence="3">Putative ribosomal N-acetyltransferase YdaF</fullName>
        <ecNumber evidence="3">2.3.1.-</ecNumber>
    </submittedName>
</protein>
<keyword evidence="3" id="KW-0808">Transferase</keyword>
<dbReference type="PANTHER" id="PTHR43441:SF10">
    <property type="entry name" value="ACETYLTRANSFERASE"/>
    <property type="match status" value="1"/>
</dbReference>
<dbReference type="Gene3D" id="3.40.630.30">
    <property type="match status" value="1"/>
</dbReference>
<dbReference type="InterPro" id="IPR051908">
    <property type="entry name" value="Ribosomal_N-acetyltransferase"/>
</dbReference>
<sequence>MAPIRDRSQTGPLPEIHGHGLRLRPWDAASGSDVETWLRGMRDPEFRRWNTPLRLVTDRTSARESLLARAQSAAEGTSMSFRIADARSGTALGHIGVNEIKYHLKVARVGYWVLPEARGRGVATRALLLAARWALTELGLHRLELDHAVGHDASCRIAERCGFAYEGTLRGAIFQEGRHDAFRDAHLHARLATDPEPDADGEPGPRADPGPAPDAGPDQVPDARRGPGA</sequence>
<dbReference type="GO" id="GO:0005737">
    <property type="term" value="C:cytoplasm"/>
    <property type="evidence" value="ECO:0007669"/>
    <property type="project" value="TreeGrafter"/>
</dbReference>
<organism evidence="3 4">
    <name type="scientific">Streptomyces chartreusis NRRL 3882</name>
    <dbReference type="NCBI Taxonomy" id="1079985"/>
    <lineage>
        <taxon>Bacteria</taxon>
        <taxon>Bacillati</taxon>
        <taxon>Actinomycetota</taxon>
        <taxon>Actinomycetes</taxon>
        <taxon>Kitasatosporales</taxon>
        <taxon>Streptomycetaceae</taxon>
        <taxon>Streptomyces</taxon>
    </lineage>
</organism>
<keyword evidence="3" id="KW-0012">Acyltransferase</keyword>
<accession>A0A2N9BCL5</accession>
<evidence type="ECO:0000259" key="2">
    <source>
        <dbReference type="PROSITE" id="PS51186"/>
    </source>
</evidence>
<dbReference type="GO" id="GO:0008999">
    <property type="term" value="F:protein-N-terminal-alanine acetyltransferase activity"/>
    <property type="evidence" value="ECO:0007669"/>
    <property type="project" value="TreeGrafter"/>
</dbReference>
<dbReference type="PROSITE" id="PS51186">
    <property type="entry name" value="GNAT"/>
    <property type="match status" value="1"/>
</dbReference>